<proteinExistence type="predicted"/>
<dbReference type="Proteomes" id="UP001366503">
    <property type="component" value="Unassembled WGS sequence"/>
</dbReference>
<evidence type="ECO:0008006" key="3">
    <source>
        <dbReference type="Google" id="ProtNLM"/>
    </source>
</evidence>
<dbReference type="RefSeq" id="WP_337094412.1">
    <property type="nucleotide sequence ID" value="NZ_JAPYKO010000012.1"/>
</dbReference>
<reference evidence="1 2" key="1">
    <citation type="submission" date="2022-12" db="EMBL/GenBank/DDBJ databases">
        <authorList>
            <person name="Muema E."/>
        </authorList>
    </citation>
    <scope>NUCLEOTIDE SEQUENCE [LARGE SCALE GENOMIC DNA]</scope>
    <source>
        <strain evidence="2">1330</strain>
    </source>
</reference>
<name>A0ABU8KEI3_9HYPH</name>
<gene>
    <name evidence="1" type="ORF">O7A05_18395</name>
</gene>
<dbReference type="EMBL" id="JAPYKO010000012">
    <property type="protein sequence ID" value="MEI9404121.1"/>
    <property type="molecule type" value="Genomic_DNA"/>
</dbReference>
<protein>
    <recommendedName>
        <fullName evidence="3">Transcription factor zinc-finger domain-containing protein</fullName>
    </recommendedName>
</protein>
<accession>A0ABU8KEI3</accession>
<evidence type="ECO:0000313" key="1">
    <source>
        <dbReference type="EMBL" id="MEI9404121.1"/>
    </source>
</evidence>
<sequence>MSSQNGSRNGLRSHAGEYLDHRLECPFCGTIRLNIPADALPSTSINCSECGRYLGTWDELQTDFEKQGGGDGVFRLDQGRIQRLV</sequence>
<evidence type="ECO:0000313" key="2">
    <source>
        <dbReference type="Proteomes" id="UP001366503"/>
    </source>
</evidence>
<comment type="caution">
    <text evidence="1">The sequence shown here is derived from an EMBL/GenBank/DDBJ whole genome shotgun (WGS) entry which is preliminary data.</text>
</comment>
<organism evidence="1 2">
    <name type="scientific">Mesorhizobium argentiipisi</name>
    <dbReference type="NCBI Taxonomy" id="3015175"/>
    <lineage>
        <taxon>Bacteria</taxon>
        <taxon>Pseudomonadati</taxon>
        <taxon>Pseudomonadota</taxon>
        <taxon>Alphaproteobacteria</taxon>
        <taxon>Hyphomicrobiales</taxon>
        <taxon>Phyllobacteriaceae</taxon>
        <taxon>Mesorhizobium</taxon>
    </lineage>
</organism>
<keyword evidence="2" id="KW-1185">Reference proteome</keyword>